<dbReference type="AlphaFoldDB" id="X1F6C9"/>
<organism evidence="2">
    <name type="scientific">marine sediment metagenome</name>
    <dbReference type="NCBI Taxonomy" id="412755"/>
    <lineage>
        <taxon>unclassified sequences</taxon>
        <taxon>metagenomes</taxon>
        <taxon>ecological metagenomes</taxon>
    </lineage>
</organism>
<evidence type="ECO:0000256" key="1">
    <source>
        <dbReference type="SAM" id="MobiDB-lite"/>
    </source>
</evidence>
<protein>
    <submittedName>
        <fullName evidence="2">Uncharacterized protein</fullName>
    </submittedName>
</protein>
<proteinExistence type="predicted"/>
<accession>X1F6C9</accession>
<comment type="caution">
    <text evidence="2">The sequence shown here is derived from an EMBL/GenBank/DDBJ whole genome shotgun (WGS) entry which is preliminary data.</text>
</comment>
<feature type="compositionally biased region" description="Basic and acidic residues" evidence="1">
    <location>
        <begin position="45"/>
        <end position="64"/>
    </location>
</feature>
<dbReference type="EMBL" id="BARU01000002">
    <property type="protein sequence ID" value="GAH24939.1"/>
    <property type="molecule type" value="Genomic_DNA"/>
</dbReference>
<feature type="region of interest" description="Disordered" evidence="1">
    <location>
        <begin position="40"/>
        <end position="64"/>
    </location>
</feature>
<reference evidence="2" key="1">
    <citation type="journal article" date="2014" name="Front. Microbiol.">
        <title>High frequency of phylogenetically diverse reductive dehalogenase-homologous genes in deep subseafloor sedimentary metagenomes.</title>
        <authorList>
            <person name="Kawai M."/>
            <person name="Futagami T."/>
            <person name="Toyoda A."/>
            <person name="Takaki Y."/>
            <person name="Nishi S."/>
            <person name="Hori S."/>
            <person name="Arai W."/>
            <person name="Tsubouchi T."/>
            <person name="Morono Y."/>
            <person name="Uchiyama I."/>
            <person name="Ito T."/>
            <person name="Fujiyama A."/>
            <person name="Inagaki F."/>
            <person name="Takami H."/>
        </authorList>
    </citation>
    <scope>NUCLEOTIDE SEQUENCE</scope>
    <source>
        <strain evidence="2">Expedition CK06-06</strain>
    </source>
</reference>
<sequence length="64" mass="7634">MAKIEKLEYDEKMFRNSPADVIEEMIAKTNEIIDVVNQPKRKDKKEKGKRVDVKVEEKREDEKI</sequence>
<gene>
    <name evidence="2" type="ORF">S03H2_00033</name>
</gene>
<evidence type="ECO:0000313" key="2">
    <source>
        <dbReference type="EMBL" id="GAH24939.1"/>
    </source>
</evidence>
<name>X1F6C9_9ZZZZ</name>